<evidence type="ECO:0000313" key="1">
    <source>
        <dbReference type="EMBL" id="CAA9549948.1"/>
    </source>
</evidence>
<sequence length="175" mass="18905">MAFIASHGTAPMIVLRPAQGVEVMTHVENQREFVLHAHGLSPEGVATDLIRSLLGLLGPAGGQRESASVAPLQASGRTLEEMLEELARDFLETVESSPSRVVDAELSHVMKTGDVLRAWGYIWFGKEASVNRSFSVKGDLDLFTTEMEGFEVRVTLLVSGAPLDAGTEATADRER</sequence>
<gene>
    <name evidence="1" type="ORF">AVDCRST_MAG43-976</name>
</gene>
<protein>
    <submittedName>
        <fullName evidence="1">Uncharacterized protein</fullName>
    </submittedName>
</protein>
<accession>A0A6J4UK40</accession>
<organism evidence="1">
    <name type="scientific">uncultured Thermomicrobiales bacterium</name>
    <dbReference type="NCBI Taxonomy" id="1645740"/>
    <lineage>
        <taxon>Bacteria</taxon>
        <taxon>Pseudomonadati</taxon>
        <taxon>Thermomicrobiota</taxon>
        <taxon>Thermomicrobia</taxon>
        <taxon>Thermomicrobiales</taxon>
        <taxon>environmental samples</taxon>
    </lineage>
</organism>
<dbReference type="AlphaFoldDB" id="A0A6J4UK40"/>
<proteinExistence type="predicted"/>
<name>A0A6J4UK40_9BACT</name>
<reference evidence="1" key="1">
    <citation type="submission" date="2020-02" db="EMBL/GenBank/DDBJ databases">
        <authorList>
            <person name="Meier V. D."/>
        </authorList>
    </citation>
    <scope>NUCLEOTIDE SEQUENCE</scope>
    <source>
        <strain evidence="1">AVDCRST_MAG43</strain>
    </source>
</reference>
<dbReference type="EMBL" id="CADCWI010000049">
    <property type="protein sequence ID" value="CAA9549948.1"/>
    <property type="molecule type" value="Genomic_DNA"/>
</dbReference>